<organism evidence="5 6">
    <name type="scientific">Brassica napus</name>
    <name type="common">Rape</name>
    <dbReference type="NCBI Taxonomy" id="3708"/>
    <lineage>
        <taxon>Eukaryota</taxon>
        <taxon>Viridiplantae</taxon>
        <taxon>Streptophyta</taxon>
        <taxon>Embryophyta</taxon>
        <taxon>Tracheophyta</taxon>
        <taxon>Spermatophyta</taxon>
        <taxon>Magnoliopsida</taxon>
        <taxon>eudicotyledons</taxon>
        <taxon>Gunneridae</taxon>
        <taxon>Pentapetalae</taxon>
        <taxon>rosids</taxon>
        <taxon>malvids</taxon>
        <taxon>Brassicales</taxon>
        <taxon>Brassicaceae</taxon>
        <taxon>Brassiceae</taxon>
        <taxon>Brassica</taxon>
    </lineage>
</organism>
<accession>A0ABQ7ZKV3</accession>
<name>A0ABQ7ZKV3_BRANA</name>
<evidence type="ECO:0000256" key="3">
    <source>
        <dbReference type="SAM" id="Phobius"/>
    </source>
</evidence>
<dbReference type="Pfam" id="PF00857">
    <property type="entry name" value="Isochorismatase"/>
    <property type="match status" value="1"/>
</dbReference>
<keyword evidence="3" id="KW-1133">Transmembrane helix</keyword>
<dbReference type="CDD" id="cd00431">
    <property type="entry name" value="cysteine_hydrolases"/>
    <property type="match status" value="1"/>
</dbReference>
<keyword evidence="3" id="KW-0812">Transmembrane</keyword>
<keyword evidence="6" id="KW-1185">Reference proteome</keyword>
<evidence type="ECO:0000256" key="1">
    <source>
        <dbReference type="ARBA" id="ARBA00006336"/>
    </source>
</evidence>
<dbReference type="InterPro" id="IPR000868">
    <property type="entry name" value="Isochorismatase-like_dom"/>
</dbReference>
<comment type="caution">
    <text evidence="5">The sequence shown here is derived from an EMBL/GenBank/DDBJ whole genome shotgun (WGS) entry which is preliminary data.</text>
</comment>
<keyword evidence="3" id="KW-0472">Membrane</keyword>
<evidence type="ECO:0000256" key="2">
    <source>
        <dbReference type="SAM" id="MobiDB-lite"/>
    </source>
</evidence>
<protein>
    <recommendedName>
        <fullName evidence="4">Isochorismatase-like domain-containing protein</fullName>
    </recommendedName>
</protein>
<gene>
    <name evidence="5" type="ORF">HID58_068065</name>
</gene>
<evidence type="ECO:0000313" key="5">
    <source>
        <dbReference type="EMBL" id="KAH0880671.1"/>
    </source>
</evidence>
<feature type="compositionally biased region" description="Polar residues" evidence="2">
    <location>
        <begin position="1"/>
        <end position="24"/>
    </location>
</feature>
<dbReference type="EMBL" id="JAGKQM010000015">
    <property type="protein sequence ID" value="KAH0880671.1"/>
    <property type="molecule type" value="Genomic_DNA"/>
</dbReference>
<dbReference type="SUPFAM" id="SSF52499">
    <property type="entry name" value="Isochorismatase-like hydrolases"/>
    <property type="match status" value="1"/>
</dbReference>
<evidence type="ECO:0000259" key="4">
    <source>
        <dbReference type="Pfam" id="PF00857"/>
    </source>
</evidence>
<dbReference type="PANTHER" id="PTHR36362:SF2">
    <property type="entry name" value="DNA-DIRECTED RNA POLYMERASE SUBUNIT BETA"/>
    <property type="match status" value="1"/>
</dbReference>
<sequence>MMNNSSNGQSLWHSSSQSPKTPTTMLDRALSSRRPHSDADLPDSGESGTDESKTKRPHVYLLASNFVSRIGHQWLPCLIIALLFLVLLFLTSLAFHSSSFVCVSRFDPAARIGFFGFDGLESDFGALGRSKHGKEVEWTSKDLLKALEEFVPIYETRPIKNNMHGMGFDHSFGLWFMARWLKPELMIESGAFKGHSTWVMRQAMPDTPIISLTPRHPEKYLKKGPAYVDGNCTYFAGKDFVDFGSVDWKNVLKKHGVKDLNRVLVFFDDHQNELKRIKQALKAGFQHLIFEDNYDTGTGDHYSLRQICDQSYIKGGGHSCFKDSDEARIRSNRKKFWEKAVDTEELCGPGETWWGVRGEMRDDFNHSNTQISYNQHFQNSRYVESILDVYWELPPVAGPSLTHQSRYDPARSTPPVVADGRRRLFQRIGLGRLDKSVFNGYTQMVYLQISKPGQEKSVRFFQYQSVYCKPTWKILSSSVFMVVGTMAERWTNTALLVIDMQNDFIEEGSVTQVKGGKAIVRNVIRVVELARQRGVLVVWDKRFLLSVSKVVREHDPQGRDVEIFRRHHYRSEKVGPVVKGTLGSKLVDGLNIREEEDYKIVKTRFSAFFGTHLHSFLQTSGVTKLVIAGVQTPNCIRQTVFDAVELDYPDVTVIVDATAAATPEIHTANILDMRNIGVKTPTLHEWSEEFA</sequence>
<dbReference type="Gene3D" id="3.40.50.850">
    <property type="entry name" value="Isochorismatase-like"/>
    <property type="match status" value="1"/>
</dbReference>
<dbReference type="InterPro" id="IPR036380">
    <property type="entry name" value="Isochorismatase-like_sf"/>
</dbReference>
<feature type="domain" description="Isochorismatase-like" evidence="4">
    <location>
        <begin position="493"/>
        <end position="680"/>
    </location>
</feature>
<dbReference type="Proteomes" id="UP000824890">
    <property type="component" value="Unassembled WGS sequence"/>
</dbReference>
<comment type="similarity">
    <text evidence="1">Belongs to the isochorismatase family.</text>
</comment>
<reference evidence="5 6" key="1">
    <citation type="submission" date="2021-05" db="EMBL/GenBank/DDBJ databases">
        <title>Genome Assembly of Synthetic Allotetraploid Brassica napus Reveals Homoeologous Exchanges between Subgenomes.</title>
        <authorList>
            <person name="Davis J.T."/>
        </authorList>
    </citation>
    <scope>NUCLEOTIDE SEQUENCE [LARGE SCALE GENOMIC DNA]</scope>
    <source>
        <strain evidence="6">cv. Da-Ae</strain>
        <tissue evidence="5">Seedling</tissue>
    </source>
</reference>
<evidence type="ECO:0000313" key="6">
    <source>
        <dbReference type="Proteomes" id="UP000824890"/>
    </source>
</evidence>
<feature type="transmembrane region" description="Helical" evidence="3">
    <location>
        <begin position="74"/>
        <end position="95"/>
    </location>
</feature>
<dbReference type="PANTHER" id="PTHR36362">
    <property type="entry name" value="DNA-DIRECTED RNA POLYMERASE SUBUNIT BETA"/>
    <property type="match status" value="1"/>
</dbReference>
<proteinExistence type="inferred from homology"/>
<feature type="region of interest" description="Disordered" evidence="2">
    <location>
        <begin position="1"/>
        <end position="53"/>
    </location>
</feature>